<feature type="domain" description="Sulfotransferase" evidence="3">
    <location>
        <begin position="53"/>
        <end position="323"/>
    </location>
</feature>
<dbReference type="InterPro" id="IPR000863">
    <property type="entry name" value="Sulfotransferase_dom"/>
</dbReference>
<keyword evidence="2" id="KW-0808">Transferase</keyword>
<dbReference type="Gene3D" id="3.40.50.300">
    <property type="entry name" value="P-loop containing nucleotide triphosphate hydrolases"/>
    <property type="match status" value="1"/>
</dbReference>
<evidence type="ECO:0000313" key="4">
    <source>
        <dbReference type="EMBL" id="RZF48237.1"/>
    </source>
</evidence>
<dbReference type="FunCoup" id="A0A482XRQ3">
    <property type="interactions" value="11"/>
</dbReference>
<comment type="caution">
    <text evidence="4">The sequence shown here is derived from an EMBL/GenBank/DDBJ whole genome shotgun (WGS) entry which is preliminary data.</text>
</comment>
<reference evidence="4 5" key="1">
    <citation type="journal article" date="2017" name="Gigascience">
        <title>Genome sequence of the small brown planthopper, Laodelphax striatellus.</title>
        <authorList>
            <person name="Zhu J."/>
            <person name="Jiang F."/>
            <person name="Wang X."/>
            <person name="Yang P."/>
            <person name="Bao Y."/>
            <person name="Zhao W."/>
            <person name="Wang W."/>
            <person name="Lu H."/>
            <person name="Wang Q."/>
            <person name="Cui N."/>
            <person name="Li J."/>
            <person name="Chen X."/>
            <person name="Luo L."/>
            <person name="Yu J."/>
            <person name="Kang L."/>
            <person name="Cui F."/>
        </authorList>
    </citation>
    <scope>NUCLEOTIDE SEQUENCE [LARGE SCALE GENOMIC DNA]</scope>
    <source>
        <strain evidence="4">Lst14</strain>
    </source>
</reference>
<sequence>MPEYEVVDGEDGRLLKEKFTTCFRTGYVRIKGCVLPEHYLKFKDQIRDLQIRDEDIWVCSFPKTGTTWTQEMVWCISNDLDFEGAKVNLPRRFPFLDHTPLFDYGDLLEKIPDMRNLPEYVHDSVGFIDRLPSVRHIKTHLPFQLLPQQLQDQTTKAKIVYVARNPKDTCLSYFHHCVLMEGYTGEFEDFAELFLNNSLCFAPYPNNVLGYWERRNDPNILFLRFEDMKKDLASVIRKTAKFLNKDLSDEQVSRLCEHLSFESMKNNKAVNYEDVIEINKKYKLIEADGSFMRSGKVGEWKAKMSPQLIDRFDKWTDKYFANSGLIF</sequence>
<gene>
    <name evidence="4" type="ORF">LSTR_LSTR006204</name>
</gene>
<accession>A0A482XRQ3</accession>
<protein>
    <recommendedName>
        <fullName evidence="3">Sulfotransferase domain-containing protein</fullName>
    </recommendedName>
</protein>
<organism evidence="4 5">
    <name type="scientific">Laodelphax striatellus</name>
    <name type="common">Small brown planthopper</name>
    <name type="synonym">Delphax striatella</name>
    <dbReference type="NCBI Taxonomy" id="195883"/>
    <lineage>
        <taxon>Eukaryota</taxon>
        <taxon>Metazoa</taxon>
        <taxon>Ecdysozoa</taxon>
        <taxon>Arthropoda</taxon>
        <taxon>Hexapoda</taxon>
        <taxon>Insecta</taxon>
        <taxon>Pterygota</taxon>
        <taxon>Neoptera</taxon>
        <taxon>Paraneoptera</taxon>
        <taxon>Hemiptera</taxon>
        <taxon>Auchenorrhyncha</taxon>
        <taxon>Fulgoroidea</taxon>
        <taxon>Delphacidae</taxon>
        <taxon>Criomorphinae</taxon>
        <taxon>Laodelphax</taxon>
    </lineage>
</organism>
<keyword evidence="5" id="KW-1185">Reference proteome</keyword>
<dbReference type="Proteomes" id="UP000291343">
    <property type="component" value="Unassembled WGS sequence"/>
</dbReference>
<dbReference type="Pfam" id="PF00685">
    <property type="entry name" value="Sulfotransfer_1"/>
    <property type="match status" value="1"/>
</dbReference>
<evidence type="ECO:0000256" key="1">
    <source>
        <dbReference type="ARBA" id="ARBA00005771"/>
    </source>
</evidence>
<dbReference type="GO" id="GO:0008146">
    <property type="term" value="F:sulfotransferase activity"/>
    <property type="evidence" value="ECO:0007669"/>
    <property type="project" value="InterPro"/>
</dbReference>
<comment type="similarity">
    <text evidence="1">Belongs to the sulfotransferase 1 family.</text>
</comment>
<evidence type="ECO:0000259" key="3">
    <source>
        <dbReference type="Pfam" id="PF00685"/>
    </source>
</evidence>
<dbReference type="InParanoid" id="A0A482XRQ3"/>
<name>A0A482XRQ3_LAOST</name>
<dbReference type="OrthoDB" id="205623at2759"/>
<dbReference type="SUPFAM" id="SSF52540">
    <property type="entry name" value="P-loop containing nucleoside triphosphate hydrolases"/>
    <property type="match status" value="1"/>
</dbReference>
<proteinExistence type="inferred from homology"/>
<evidence type="ECO:0000256" key="2">
    <source>
        <dbReference type="ARBA" id="ARBA00022679"/>
    </source>
</evidence>
<dbReference type="InterPro" id="IPR027417">
    <property type="entry name" value="P-loop_NTPase"/>
</dbReference>
<dbReference type="PANTHER" id="PTHR11783">
    <property type="entry name" value="SULFOTRANSFERASE SULT"/>
    <property type="match status" value="1"/>
</dbReference>
<evidence type="ECO:0000313" key="5">
    <source>
        <dbReference type="Proteomes" id="UP000291343"/>
    </source>
</evidence>
<dbReference type="STRING" id="195883.A0A482XRQ3"/>
<dbReference type="EMBL" id="QKKF02002619">
    <property type="protein sequence ID" value="RZF48237.1"/>
    <property type="molecule type" value="Genomic_DNA"/>
</dbReference>
<dbReference type="AlphaFoldDB" id="A0A482XRQ3"/>
<dbReference type="SMR" id="A0A482XRQ3"/>